<dbReference type="Proteomes" id="UP001597145">
    <property type="component" value="Unassembled WGS sequence"/>
</dbReference>
<dbReference type="Pfam" id="PF01551">
    <property type="entry name" value="Peptidase_M23"/>
    <property type="match status" value="1"/>
</dbReference>
<keyword evidence="3" id="KW-0378">Hydrolase</keyword>
<comment type="caution">
    <text evidence="3">The sequence shown here is derived from an EMBL/GenBank/DDBJ whole genome shotgun (WGS) entry which is preliminary data.</text>
</comment>
<organism evidence="3 4">
    <name type="scientific">Pseudonocardia aurantiaca</name>
    <dbReference type="NCBI Taxonomy" id="75290"/>
    <lineage>
        <taxon>Bacteria</taxon>
        <taxon>Bacillati</taxon>
        <taxon>Actinomycetota</taxon>
        <taxon>Actinomycetes</taxon>
        <taxon>Pseudonocardiales</taxon>
        <taxon>Pseudonocardiaceae</taxon>
        <taxon>Pseudonocardia</taxon>
    </lineage>
</organism>
<proteinExistence type="predicted"/>
<accession>A0ABW4FVB6</accession>
<evidence type="ECO:0000313" key="3">
    <source>
        <dbReference type="EMBL" id="MFD1533969.1"/>
    </source>
</evidence>
<gene>
    <name evidence="3" type="ORF">ACFSCY_31580</name>
</gene>
<feature type="domain" description="M23ase beta-sheet core" evidence="2">
    <location>
        <begin position="32"/>
        <end position="126"/>
    </location>
</feature>
<dbReference type="EC" id="3.4.24.-" evidence="3"/>
<name>A0ABW4FVB6_9PSEU</name>
<sequence length="152" mass="15744">MPAPGARYAWPLLPAPAVLAPFRRPAHAYGPGHRGADLAGSAEQAVLAARAGSVVFAGPVGGRGVVSVQHDDGLRSTYEPVRPVVAAGALVRAGDVIGLLEPGHPSCAPGTCLHWGVRRDRTEYLDPLVLLRPAQVRLLPVPDPWPLAAGAP</sequence>
<dbReference type="InterPro" id="IPR016047">
    <property type="entry name" value="M23ase_b-sheet_dom"/>
</dbReference>
<protein>
    <submittedName>
        <fullName evidence="3">M23 family metallopeptidase</fullName>
        <ecNumber evidence="3">3.4.24.-</ecNumber>
    </submittedName>
</protein>
<evidence type="ECO:0000313" key="4">
    <source>
        <dbReference type="Proteomes" id="UP001597145"/>
    </source>
</evidence>
<dbReference type="RefSeq" id="WP_343983002.1">
    <property type="nucleotide sequence ID" value="NZ_BAAAJG010000016.1"/>
</dbReference>
<evidence type="ECO:0000256" key="1">
    <source>
        <dbReference type="ARBA" id="ARBA00022729"/>
    </source>
</evidence>
<keyword evidence="1" id="KW-0732">Signal</keyword>
<dbReference type="PANTHER" id="PTHR21666:SF289">
    <property type="entry name" value="L-ALA--D-GLU ENDOPEPTIDASE"/>
    <property type="match status" value="1"/>
</dbReference>
<reference evidence="4" key="1">
    <citation type="journal article" date="2019" name="Int. J. Syst. Evol. Microbiol.">
        <title>The Global Catalogue of Microorganisms (GCM) 10K type strain sequencing project: providing services to taxonomists for standard genome sequencing and annotation.</title>
        <authorList>
            <consortium name="The Broad Institute Genomics Platform"/>
            <consortium name="The Broad Institute Genome Sequencing Center for Infectious Disease"/>
            <person name="Wu L."/>
            <person name="Ma J."/>
        </authorList>
    </citation>
    <scope>NUCLEOTIDE SEQUENCE [LARGE SCALE GENOMIC DNA]</scope>
    <source>
        <strain evidence="4">JCM 12165</strain>
    </source>
</reference>
<dbReference type="EMBL" id="JBHUCP010000027">
    <property type="protein sequence ID" value="MFD1533969.1"/>
    <property type="molecule type" value="Genomic_DNA"/>
</dbReference>
<dbReference type="InterPro" id="IPR050570">
    <property type="entry name" value="Cell_wall_metabolism_enzyme"/>
</dbReference>
<dbReference type="GO" id="GO:0016787">
    <property type="term" value="F:hydrolase activity"/>
    <property type="evidence" value="ECO:0007669"/>
    <property type="project" value="UniProtKB-KW"/>
</dbReference>
<dbReference type="SUPFAM" id="SSF51261">
    <property type="entry name" value="Duplicated hybrid motif"/>
    <property type="match status" value="1"/>
</dbReference>
<dbReference type="PANTHER" id="PTHR21666">
    <property type="entry name" value="PEPTIDASE-RELATED"/>
    <property type="match status" value="1"/>
</dbReference>
<keyword evidence="4" id="KW-1185">Reference proteome</keyword>
<dbReference type="InterPro" id="IPR011055">
    <property type="entry name" value="Dup_hybrid_motif"/>
</dbReference>
<dbReference type="Gene3D" id="2.70.70.10">
    <property type="entry name" value="Glucose Permease (Domain IIA)"/>
    <property type="match status" value="1"/>
</dbReference>
<dbReference type="CDD" id="cd12797">
    <property type="entry name" value="M23_peptidase"/>
    <property type="match status" value="1"/>
</dbReference>
<evidence type="ECO:0000259" key="2">
    <source>
        <dbReference type="Pfam" id="PF01551"/>
    </source>
</evidence>